<protein>
    <submittedName>
        <fullName evidence="9">RNA polymerase sigma factor, sigma-70 family</fullName>
    </submittedName>
</protein>
<keyword evidence="4" id="KW-0238">DNA-binding</keyword>
<dbReference type="CDD" id="cd06171">
    <property type="entry name" value="Sigma70_r4"/>
    <property type="match status" value="1"/>
</dbReference>
<evidence type="ECO:0000259" key="7">
    <source>
        <dbReference type="Pfam" id="PF04542"/>
    </source>
</evidence>
<dbReference type="GO" id="GO:0003677">
    <property type="term" value="F:DNA binding"/>
    <property type="evidence" value="ECO:0007669"/>
    <property type="project" value="UniProtKB-KW"/>
</dbReference>
<dbReference type="SUPFAM" id="SSF88946">
    <property type="entry name" value="Sigma2 domain of RNA polymerase sigma factors"/>
    <property type="match status" value="1"/>
</dbReference>
<dbReference type="InterPro" id="IPR013324">
    <property type="entry name" value="RNA_pol_sigma_r3/r4-like"/>
</dbReference>
<evidence type="ECO:0000313" key="10">
    <source>
        <dbReference type="Proteomes" id="UP000004926"/>
    </source>
</evidence>
<dbReference type="PANTHER" id="PTHR43133">
    <property type="entry name" value="RNA POLYMERASE ECF-TYPE SIGMA FACTO"/>
    <property type="match status" value="1"/>
</dbReference>
<dbReference type="PANTHER" id="PTHR43133:SF58">
    <property type="entry name" value="ECF RNA POLYMERASE SIGMA FACTOR SIGD"/>
    <property type="match status" value="1"/>
</dbReference>
<keyword evidence="10" id="KW-1185">Reference proteome</keyword>
<gene>
    <name evidence="9" type="ORF">SacmaDRAFT_4670</name>
</gene>
<dbReference type="Pfam" id="PF08281">
    <property type="entry name" value="Sigma70_r4_2"/>
    <property type="match status" value="1"/>
</dbReference>
<dbReference type="RefSeq" id="WP_009156222.1">
    <property type="nucleotide sequence ID" value="NZ_CM001439.1"/>
</dbReference>
<keyword evidence="2" id="KW-0805">Transcription regulation</keyword>
<dbReference type="AlphaFoldDB" id="H5WX16"/>
<feature type="domain" description="RNA polymerase sigma factor 70 region 4 type 2" evidence="8">
    <location>
        <begin position="133"/>
        <end position="186"/>
    </location>
</feature>
<feature type="region of interest" description="Disordered" evidence="6">
    <location>
        <begin position="98"/>
        <end position="123"/>
    </location>
</feature>
<dbReference type="NCBIfam" id="NF007230">
    <property type="entry name" value="PRK09648.1"/>
    <property type="match status" value="1"/>
</dbReference>
<dbReference type="Pfam" id="PF04542">
    <property type="entry name" value="Sigma70_r2"/>
    <property type="match status" value="1"/>
</dbReference>
<dbReference type="EMBL" id="CM001439">
    <property type="protein sequence ID" value="EHR52844.1"/>
    <property type="molecule type" value="Genomic_DNA"/>
</dbReference>
<dbReference type="InterPro" id="IPR013249">
    <property type="entry name" value="RNA_pol_sigma70_r4_t2"/>
</dbReference>
<evidence type="ECO:0000256" key="6">
    <source>
        <dbReference type="SAM" id="MobiDB-lite"/>
    </source>
</evidence>
<dbReference type="eggNOG" id="COG1595">
    <property type="taxonomic scope" value="Bacteria"/>
</dbReference>
<evidence type="ECO:0000256" key="3">
    <source>
        <dbReference type="ARBA" id="ARBA00023082"/>
    </source>
</evidence>
<feature type="compositionally biased region" description="Basic and acidic residues" evidence="6">
    <location>
        <begin position="98"/>
        <end position="107"/>
    </location>
</feature>
<evidence type="ECO:0000259" key="8">
    <source>
        <dbReference type="Pfam" id="PF08281"/>
    </source>
</evidence>
<evidence type="ECO:0000313" key="9">
    <source>
        <dbReference type="EMBL" id="EHR52844.1"/>
    </source>
</evidence>
<evidence type="ECO:0000256" key="5">
    <source>
        <dbReference type="ARBA" id="ARBA00023163"/>
    </source>
</evidence>
<dbReference type="GO" id="GO:0006352">
    <property type="term" value="P:DNA-templated transcription initiation"/>
    <property type="evidence" value="ECO:0007669"/>
    <property type="project" value="InterPro"/>
</dbReference>
<dbReference type="STRING" id="882083.SacmaDRAFT_4670"/>
<evidence type="ECO:0000256" key="4">
    <source>
        <dbReference type="ARBA" id="ARBA00023125"/>
    </source>
</evidence>
<dbReference type="OrthoDB" id="160825at2"/>
<evidence type="ECO:0000256" key="2">
    <source>
        <dbReference type="ARBA" id="ARBA00023015"/>
    </source>
</evidence>
<dbReference type="NCBIfam" id="TIGR02937">
    <property type="entry name" value="sigma70-ECF"/>
    <property type="match status" value="1"/>
</dbReference>
<keyword evidence="3" id="KW-0731">Sigma factor</keyword>
<keyword evidence="5" id="KW-0804">Transcription</keyword>
<feature type="domain" description="RNA polymerase sigma-70 region 2" evidence="7">
    <location>
        <begin position="33"/>
        <end position="100"/>
    </location>
</feature>
<organism evidence="9 10">
    <name type="scientific">Saccharomonospora marina XMU15</name>
    <dbReference type="NCBI Taxonomy" id="882083"/>
    <lineage>
        <taxon>Bacteria</taxon>
        <taxon>Bacillati</taxon>
        <taxon>Actinomycetota</taxon>
        <taxon>Actinomycetes</taxon>
        <taxon>Pseudonocardiales</taxon>
        <taxon>Pseudonocardiaceae</taxon>
        <taxon>Saccharomonospora</taxon>
    </lineage>
</organism>
<dbReference type="Gene3D" id="1.10.1740.10">
    <property type="match status" value="1"/>
</dbReference>
<dbReference type="InterPro" id="IPR036388">
    <property type="entry name" value="WH-like_DNA-bd_sf"/>
</dbReference>
<proteinExistence type="inferred from homology"/>
<dbReference type="InterPro" id="IPR007627">
    <property type="entry name" value="RNA_pol_sigma70_r2"/>
</dbReference>
<dbReference type="SUPFAM" id="SSF88659">
    <property type="entry name" value="Sigma3 and sigma4 domains of RNA polymerase sigma factors"/>
    <property type="match status" value="1"/>
</dbReference>
<dbReference type="GO" id="GO:0016987">
    <property type="term" value="F:sigma factor activity"/>
    <property type="evidence" value="ECO:0007669"/>
    <property type="project" value="UniProtKB-KW"/>
</dbReference>
<dbReference type="HOGENOM" id="CLU_047691_10_1_11"/>
<name>H5WX16_9PSEU</name>
<comment type="similarity">
    <text evidence="1">Belongs to the sigma-70 factor family. ECF subfamily.</text>
</comment>
<dbReference type="InterPro" id="IPR014284">
    <property type="entry name" value="RNA_pol_sigma-70_dom"/>
</dbReference>
<dbReference type="InterPro" id="IPR013325">
    <property type="entry name" value="RNA_pol_sigma_r2"/>
</dbReference>
<reference evidence="9 10" key="1">
    <citation type="journal article" date="2012" name="Stand. Genomic Sci.">
        <title>Genome sequence of the ocean sediment bacterium Saccharomonospora marina type strain (XMU15(T)).</title>
        <authorList>
            <person name="Klenk H.P."/>
            <person name="Lu M."/>
            <person name="Lucas S."/>
            <person name="Lapidus A."/>
            <person name="Copeland A."/>
            <person name="Pitluck S."/>
            <person name="Goodwin L.A."/>
            <person name="Han C."/>
            <person name="Tapia R."/>
            <person name="Brambilla E.M."/>
            <person name="Potter G."/>
            <person name="Land M."/>
            <person name="Ivanova N."/>
            <person name="Rohde M."/>
            <person name="Goker M."/>
            <person name="Detter J.C."/>
            <person name="Li W.J."/>
            <person name="Kyrpides N.C."/>
            <person name="Woyke T."/>
        </authorList>
    </citation>
    <scope>NUCLEOTIDE SEQUENCE [LARGE SCALE GENOMIC DNA]</scope>
    <source>
        <strain evidence="9 10">XMU15</strain>
    </source>
</reference>
<dbReference type="Gene3D" id="1.10.10.10">
    <property type="entry name" value="Winged helix-like DNA-binding domain superfamily/Winged helix DNA-binding domain"/>
    <property type="match status" value="1"/>
</dbReference>
<accession>H5WX16</accession>
<dbReference type="Proteomes" id="UP000004926">
    <property type="component" value="Chromosome"/>
</dbReference>
<sequence>MIRCGNTRADLPALAEAAAGGDREAVAELLTVLRPRIVRYCRARINAHHSHGCADDVAQEVMLAALTALPRFRHEGNGFDAFVFGIAAHKVADFHRGRTRDRTRDRTTAMAEVPEVSDDRAGPEQAALRAEQRQQMRRLLANLTDAQREIIVLRLAVGMTSEEAARVLSSTPGAVRVAQHRALEKLRRLLQQHPDSA</sequence>
<evidence type="ECO:0000256" key="1">
    <source>
        <dbReference type="ARBA" id="ARBA00010641"/>
    </source>
</evidence>
<dbReference type="InterPro" id="IPR039425">
    <property type="entry name" value="RNA_pol_sigma-70-like"/>
</dbReference>